<comment type="caution">
    <text evidence="2">The sequence shown here is derived from an EMBL/GenBank/DDBJ whole genome shotgun (WGS) entry which is preliminary data.</text>
</comment>
<sequence>MKITVVGAAGMAGSRIVAEARRRGHHVTAVLPGPRPDTLPLEVTDVRGDATDVELMTKVFADADAVVGATRPAPGAEHTVTAVTTALLDASAAAKTRILFIGGSAPLLAPGGGLVFDTPEYVPPAWRTIAAASIAQLAACRPHTADWAYVSPAALFEPGVRTGHYRRGGTSLVVAPDGTSRVSAEDLAVAVLDELEQPAEERHFSVGY</sequence>
<dbReference type="RefSeq" id="WP_109593620.1">
    <property type="nucleotide sequence ID" value="NZ_BONA01000045.1"/>
</dbReference>
<organism evidence="2 3">
    <name type="scientific">Actinoplanes xinjiangensis</name>
    <dbReference type="NCBI Taxonomy" id="512350"/>
    <lineage>
        <taxon>Bacteria</taxon>
        <taxon>Bacillati</taxon>
        <taxon>Actinomycetota</taxon>
        <taxon>Actinomycetes</taxon>
        <taxon>Micromonosporales</taxon>
        <taxon>Micromonosporaceae</taxon>
        <taxon>Actinoplanes</taxon>
    </lineage>
</organism>
<name>A0A316FIF5_9ACTN</name>
<keyword evidence="3" id="KW-1185">Reference proteome</keyword>
<reference evidence="2 3" key="1">
    <citation type="submission" date="2018-05" db="EMBL/GenBank/DDBJ databases">
        <title>Genomic Encyclopedia of Archaeal and Bacterial Type Strains, Phase II (KMG-II): from individual species to whole genera.</title>
        <authorList>
            <person name="Goeker M."/>
        </authorList>
    </citation>
    <scope>NUCLEOTIDE SEQUENCE [LARGE SCALE GENOMIC DNA]</scope>
    <source>
        <strain evidence="2 3">DSM 45184</strain>
    </source>
</reference>
<dbReference type="InterPro" id="IPR016040">
    <property type="entry name" value="NAD(P)-bd_dom"/>
</dbReference>
<dbReference type="SUPFAM" id="SSF51735">
    <property type="entry name" value="NAD(P)-binding Rossmann-fold domains"/>
    <property type="match status" value="1"/>
</dbReference>
<dbReference type="OrthoDB" id="3191258at2"/>
<dbReference type="PANTHER" id="PTHR43355">
    <property type="entry name" value="FLAVIN REDUCTASE (NADPH)"/>
    <property type="match status" value="1"/>
</dbReference>
<evidence type="ECO:0000313" key="2">
    <source>
        <dbReference type="EMBL" id="PWK47506.1"/>
    </source>
</evidence>
<dbReference type="Gene3D" id="3.40.50.720">
    <property type="entry name" value="NAD(P)-binding Rossmann-like Domain"/>
    <property type="match status" value="1"/>
</dbReference>
<dbReference type="AlphaFoldDB" id="A0A316FIF5"/>
<dbReference type="EMBL" id="QGGR01000007">
    <property type="protein sequence ID" value="PWK47506.1"/>
    <property type="molecule type" value="Genomic_DNA"/>
</dbReference>
<evidence type="ECO:0000313" key="3">
    <source>
        <dbReference type="Proteomes" id="UP000245697"/>
    </source>
</evidence>
<evidence type="ECO:0000259" key="1">
    <source>
        <dbReference type="Pfam" id="PF13460"/>
    </source>
</evidence>
<accession>A0A316FIF5</accession>
<protein>
    <recommendedName>
        <fullName evidence="1">NAD(P)-binding domain-containing protein</fullName>
    </recommendedName>
</protein>
<dbReference type="InterPro" id="IPR036291">
    <property type="entry name" value="NAD(P)-bd_dom_sf"/>
</dbReference>
<dbReference type="Proteomes" id="UP000245697">
    <property type="component" value="Unassembled WGS sequence"/>
</dbReference>
<gene>
    <name evidence="2" type="ORF">BC793_107116</name>
</gene>
<dbReference type="GO" id="GO:0016646">
    <property type="term" value="F:oxidoreductase activity, acting on the CH-NH group of donors, NAD or NADP as acceptor"/>
    <property type="evidence" value="ECO:0007669"/>
    <property type="project" value="TreeGrafter"/>
</dbReference>
<dbReference type="InterPro" id="IPR051606">
    <property type="entry name" value="Polyketide_Oxido-like"/>
</dbReference>
<dbReference type="Pfam" id="PF13460">
    <property type="entry name" value="NAD_binding_10"/>
    <property type="match status" value="1"/>
</dbReference>
<dbReference type="PANTHER" id="PTHR43355:SF2">
    <property type="entry name" value="FLAVIN REDUCTASE (NADPH)"/>
    <property type="match status" value="1"/>
</dbReference>
<feature type="domain" description="NAD(P)-binding" evidence="1">
    <location>
        <begin position="7"/>
        <end position="198"/>
    </location>
</feature>
<proteinExistence type="predicted"/>